<dbReference type="STRING" id="206506.AAV32_03375"/>
<dbReference type="InterPro" id="IPR010998">
    <property type="entry name" value="Integrase_recombinase_N"/>
</dbReference>
<keyword evidence="7 10" id="KW-0238">DNA-binding</keyword>
<organism evidence="14 16">
    <name type="scientific">Kerstersia gyiorum</name>
    <dbReference type="NCBI Taxonomy" id="206506"/>
    <lineage>
        <taxon>Bacteria</taxon>
        <taxon>Pseudomonadati</taxon>
        <taxon>Pseudomonadota</taxon>
        <taxon>Betaproteobacteria</taxon>
        <taxon>Burkholderiales</taxon>
        <taxon>Alcaligenaceae</taxon>
        <taxon>Kerstersia</taxon>
    </lineage>
</organism>
<evidence type="ECO:0000313" key="14">
    <source>
        <dbReference type="EMBL" id="KKO73311.1"/>
    </source>
</evidence>
<evidence type="ECO:0000256" key="8">
    <source>
        <dbReference type="ARBA" id="ARBA00023172"/>
    </source>
</evidence>
<dbReference type="Proteomes" id="UP000078084">
    <property type="component" value="Unassembled WGS sequence"/>
</dbReference>
<feature type="domain" description="Tyr recombinase" evidence="12">
    <location>
        <begin position="113"/>
        <end position="313"/>
    </location>
</feature>
<dbReference type="OrthoDB" id="9801717at2"/>
<evidence type="ECO:0000256" key="10">
    <source>
        <dbReference type="HAMAP-Rule" id="MF_01808"/>
    </source>
</evidence>
<gene>
    <name evidence="10" type="primary">xerC</name>
    <name evidence="14" type="ORF">AAV32_03375</name>
    <name evidence="15" type="ORF">EV679_0569</name>
</gene>
<dbReference type="InterPro" id="IPR044068">
    <property type="entry name" value="CB"/>
</dbReference>
<comment type="subcellular location">
    <subcellularLocation>
        <location evidence="1 10">Cytoplasm</location>
    </subcellularLocation>
</comment>
<dbReference type="PROSITE" id="PS51898">
    <property type="entry name" value="TYR_RECOMBINASE"/>
    <property type="match status" value="1"/>
</dbReference>
<evidence type="ECO:0000256" key="2">
    <source>
        <dbReference type="ARBA" id="ARBA00006657"/>
    </source>
</evidence>
<dbReference type="CDD" id="cd00798">
    <property type="entry name" value="INT_XerDC_C"/>
    <property type="match status" value="1"/>
</dbReference>
<feature type="active site" evidence="10">
    <location>
        <position position="191"/>
    </location>
</feature>
<evidence type="ECO:0000259" key="13">
    <source>
        <dbReference type="PROSITE" id="PS51900"/>
    </source>
</evidence>
<dbReference type="InterPro" id="IPR023009">
    <property type="entry name" value="Tyrosine_recombinase_XerC/XerD"/>
</dbReference>
<dbReference type="PROSITE" id="PS51900">
    <property type="entry name" value="CB"/>
    <property type="match status" value="1"/>
</dbReference>
<evidence type="ECO:0000256" key="1">
    <source>
        <dbReference type="ARBA" id="ARBA00004496"/>
    </source>
</evidence>
<dbReference type="InterPro" id="IPR002104">
    <property type="entry name" value="Integrase_catalytic"/>
</dbReference>
<protein>
    <recommendedName>
        <fullName evidence="10 11">Tyrosine recombinase XerC</fullName>
    </recommendedName>
</protein>
<feature type="active site" description="O-(3'-phospho-DNA)-tyrosine intermediate" evidence="10">
    <location>
        <position position="300"/>
    </location>
</feature>
<evidence type="ECO:0000313" key="15">
    <source>
        <dbReference type="EMBL" id="RZS73378.1"/>
    </source>
</evidence>
<dbReference type="PATRIC" id="fig|206506.3.peg.740"/>
<feature type="active site" evidence="10">
    <location>
        <position position="268"/>
    </location>
</feature>
<keyword evidence="4 10" id="KW-0132">Cell division</keyword>
<dbReference type="InterPro" id="IPR050090">
    <property type="entry name" value="Tyrosine_recombinase_XerCD"/>
</dbReference>
<keyword evidence="6 10" id="KW-0229">DNA integration</keyword>
<dbReference type="NCBIfam" id="TIGR02224">
    <property type="entry name" value="recomb_XerC"/>
    <property type="match status" value="1"/>
</dbReference>
<evidence type="ECO:0000256" key="4">
    <source>
        <dbReference type="ARBA" id="ARBA00022618"/>
    </source>
</evidence>
<evidence type="ECO:0000313" key="16">
    <source>
        <dbReference type="Proteomes" id="UP000078084"/>
    </source>
</evidence>
<dbReference type="Gene3D" id="1.10.150.130">
    <property type="match status" value="1"/>
</dbReference>
<dbReference type="InterPro" id="IPR011010">
    <property type="entry name" value="DNA_brk_join_enz"/>
</dbReference>
<dbReference type="SUPFAM" id="SSF56349">
    <property type="entry name" value="DNA breaking-rejoining enzymes"/>
    <property type="match status" value="1"/>
</dbReference>
<dbReference type="EMBL" id="SGWZ01000001">
    <property type="protein sequence ID" value="RZS73378.1"/>
    <property type="molecule type" value="Genomic_DNA"/>
</dbReference>
<dbReference type="InterPro" id="IPR013762">
    <property type="entry name" value="Integrase-like_cat_sf"/>
</dbReference>
<feature type="active site" evidence="10">
    <location>
        <position position="156"/>
    </location>
</feature>
<dbReference type="PANTHER" id="PTHR30349">
    <property type="entry name" value="PHAGE INTEGRASE-RELATED"/>
    <property type="match status" value="1"/>
</dbReference>
<evidence type="ECO:0000313" key="17">
    <source>
        <dbReference type="Proteomes" id="UP000292039"/>
    </source>
</evidence>
<reference evidence="14 16" key="1">
    <citation type="submission" date="2015-04" db="EMBL/GenBank/DDBJ databases">
        <title>Genome sequence of Kerstersia gyiorum CG1.</title>
        <authorList>
            <person name="Greninger A.L."/>
            <person name="Kozyreva V."/>
            <person name="Chaturvedi V."/>
        </authorList>
    </citation>
    <scope>NUCLEOTIDE SEQUENCE [LARGE SCALE GENOMIC DNA]</scope>
    <source>
        <strain evidence="14 16">CG1</strain>
    </source>
</reference>
<proteinExistence type="inferred from homology"/>
<dbReference type="GO" id="GO:0007059">
    <property type="term" value="P:chromosome segregation"/>
    <property type="evidence" value="ECO:0007669"/>
    <property type="project" value="UniProtKB-UniRule"/>
</dbReference>
<feature type="active site" evidence="10">
    <location>
        <position position="291"/>
    </location>
</feature>
<evidence type="ECO:0000259" key="12">
    <source>
        <dbReference type="PROSITE" id="PS51898"/>
    </source>
</evidence>
<dbReference type="GO" id="GO:0005737">
    <property type="term" value="C:cytoplasm"/>
    <property type="evidence" value="ECO:0007669"/>
    <property type="project" value="UniProtKB-SubCell"/>
</dbReference>
<reference evidence="15 17" key="2">
    <citation type="submission" date="2019-02" db="EMBL/GenBank/DDBJ databases">
        <title>Genomic Encyclopedia of Type Strains, Phase IV (KMG-IV): sequencing the most valuable type-strain genomes for metagenomic binning, comparative biology and taxonomic classification.</title>
        <authorList>
            <person name="Goeker M."/>
        </authorList>
    </citation>
    <scope>NUCLEOTIDE SEQUENCE [LARGE SCALE GENOMIC DNA]</scope>
    <source>
        <strain evidence="15 17">DSM 16618</strain>
    </source>
</reference>
<feature type="active site" evidence="10">
    <location>
        <position position="265"/>
    </location>
</feature>
<dbReference type="GeneID" id="99727927"/>
<dbReference type="Pfam" id="PF02899">
    <property type="entry name" value="Phage_int_SAM_1"/>
    <property type="match status" value="1"/>
</dbReference>
<dbReference type="InterPro" id="IPR004107">
    <property type="entry name" value="Integrase_SAM-like_N"/>
</dbReference>
<dbReference type="GO" id="GO:0006313">
    <property type="term" value="P:DNA transposition"/>
    <property type="evidence" value="ECO:0007669"/>
    <property type="project" value="UniProtKB-UniRule"/>
</dbReference>
<dbReference type="PANTHER" id="PTHR30349:SF81">
    <property type="entry name" value="TYROSINE RECOMBINASE XERC"/>
    <property type="match status" value="1"/>
</dbReference>
<name>A0A171KWP4_9BURK</name>
<dbReference type="HAMAP" id="MF_01808">
    <property type="entry name" value="Recomb_XerC_XerD"/>
    <property type="match status" value="1"/>
</dbReference>
<dbReference type="InterPro" id="IPR011931">
    <property type="entry name" value="Recomb_XerC"/>
</dbReference>
<dbReference type="Pfam" id="PF00589">
    <property type="entry name" value="Phage_integrase"/>
    <property type="match status" value="1"/>
</dbReference>
<comment type="caution">
    <text evidence="14">The sequence shown here is derived from an EMBL/GenBank/DDBJ whole genome shotgun (WGS) entry which is preliminary data.</text>
</comment>
<keyword evidence="8 10" id="KW-0233">DNA recombination</keyword>
<dbReference type="EMBL" id="LBNE01000001">
    <property type="protein sequence ID" value="KKO73311.1"/>
    <property type="molecule type" value="Genomic_DNA"/>
</dbReference>
<comment type="subunit">
    <text evidence="10">Forms a cyclic heterotetrameric complex composed of two molecules of XerC and two molecules of XerD.</text>
</comment>
<dbReference type="Gene3D" id="1.10.443.10">
    <property type="entry name" value="Intergrase catalytic core"/>
    <property type="match status" value="1"/>
</dbReference>
<evidence type="ECO:0000256" key="9">
    <source>
        <dbReference type="ARBA" id="ARBA00023306"/>
    </source>
</evidence>
<accession>A0A171KWP4</accession>
<evidence type="ECO:0000256" key="7">
    <source>
        <dbReference type="ARBA" id="ARBA00023125"/>
    </source>
</evidence>
<keyword evidence="9 10" id="KW-0131">Cell cycle</keyword>
<evidence type="ECO:0000256" key="6">
    <source>
        <dbReference type="ARBA" id="ARBA00022908"/>
    </source>
</evidence>
<sequence length="324" mass="35984">MTSSSSQARPLPTSMLQWLDYLAHQRRYAPPTLAAYRTDLTRLAACLDGMAPEQAANGHLRQYLARMHGQGMQPRALARMLAAWRGFYRWWAPQSGMPGNPTTDLRPPKAARGLPKALSVEQAQGLMNHAAARAGHDSAATRDHAMAELFYSSGLRLSELVALDIRYADDDGYRSQAWIDLDENEAHLLGKGGKRRIVPVGSHARQALQSWLAARPALAPAQALPQDRHALFLGARGRRISPRMVQKQLAQLAIAAGLPTHLHPHMLRHSFASHVLQSAQDLRAVQEMLGHANISTTQIYTRLDFQHLAKVYDQAHPRARRRDG</sequence>
<keyword evidence="16" id="KW-1185">Reference proteome</keyword>
<dbReference type="GO" id="GO:0051301">
    <property type="term" value="P:cell division"/>
    <property type="evidence" value="ECO:0007669"/>
    <property type="project" value="UniProtKB-UniRule"/>
</dbReference>
<dbReference type="GO" id="GO:0009037">
    <property type="term" value="F:tyrosine-based site-specific recombinase activity"/>
    <property type="evidence" value="ECO:0007669"/>
    <property type="project" value="UniProtKB-UniRule"/>
</dbReference>
<keyword evidence="5 10" id="KW-0159">Chromosome partition</keyword>
<evidence type="ECO:0000256" key="11">
    <source>
        <dbReference type="NCBIfam" id="TIGR02224"/>
    </source>
</evidence>
<dbReference type="Proteomes" id="UP000292039">
    <property type="component" value="Unassembled WGS sequence"/>
</dbReference>
<evidence type="ECO:0000256" key="3">
    <source>
        <dbReference type="ARBA" id="ARBA00022490"/>
    </source>
</evidence>
<comment type="function">
    <text evidence="10">Site-specific tyrosine recombinase, which acts by catalyzing the cutting and rejoining of the recombining DNA molecules. The XerC-XerD complex is essential to convert dimers of the bacterial chromosome into monomers to permit their segregation at cell division. It also contributes to the segregational stability of plasmids.</text>
</comment>
<feature type="domain" description="Core-binding (CB)" evidence="13">
    <location>
        <begin position="9"/>
        <end position="92"/>
    </location>
</feature>
<dbReference type="GO" id="GO:0003677">
    <property type="term" value="F:DNA binding"/>
    <property type="evidence" value="ECO:0007669"/>
    <property type="project" value="UniProtKB-UniRule"/>
</dbReference>
<comment type="similarity">
    <text evidence="2 10">Belongs to the 'phage' integrase family. XerC subfamily.</text>
</comment>
<keyword evidence="3 10" id="KW-0963">Cytoplasm</keyword>
<dbReference type="AlphaFoldDB" id="A0A171KWP4"/>
<evidence type="ECO:0000256" key="5">
    <source>
        <dbReference type="ARBA" id="ARBA00022829"/>
    </source>
</evidence>
<dbReference type="RefSeq" id="WP_068367473.1">
    <property type="nucleotide sequence ID" value="NZ_CBCSEB010000010.1"/>
</dbReference>